<dbReference type="PROSITE" id="PS00450">
    <property type="entry name" value="ACONITASE_1"/>
    <property type="match status" value="1"/>
</dbReference>
<dbReference type="Proteomes" id="UP000003947">
    <property type="component" value="Unassembled WGS sequence"/>
</dbReference>
<protein>
    <recommendedName>
        <fullName evidence="9">Aconitate hydratase</fullName>
        <shortName evidence="9">Aconitase</shortName>
        <ecNumber evidence="9">4.2.1.3</ecNumber>
    </recommendedName>
</protein>
<dbReference type="NCBIfam" id="NF009520">
    <property type="entry name" value="PRK12881.1"/>
    <property type="match status" value="1"/>
</dbReference>
<dbReference type="AlphaFoldDB" id="I4YZK3"/>
<comment type="catalytic activity">
    <reaction evidence="8 9">
        <text>citrate = D-threo-isocitrate</text>
        <dbReference type="Rhea" id="RHEA:10336"/>
        <dbReference type="ChEBI" id="CHEBI:15562"/>
        <dbReference type="ChEBI" id="CHEBI:16947"/>
        <dbReference type="EC" id="4.2.1.3"/>
    </reaction>
</comment>
<dbReference type="InterPro" id="IPR018136">
    <property type="entry name" value="Aconitase_4Fe-4S_BS"/>
</dbReference>
<dbReference type="STRING" id="864069.MicloDRAFT_00018690"/>
<evidence type="ECO:0000259" key="10">
    <source>
        <dbReference type="Pfam" id="PF00330"/>
    </source>
</evidence>
<dbReference type="HOGENOM" id="CLU_013476_2_1_5"/>
<keyword evidence="13" id="KW-1185">Reference proteome</keyword>
<dbReference type="PATRIC" id="fig|864069.3.peg.2057"/>
<dbReference type="InterPro" id="IPR036008">
    <property type="entry name" value="Aconitase_4Fe-4S_dom"/>
</dbReference>
<evidence type="ECO:0000256" key="1">
    <source>
        <dbReference type="ARBA" id="ARBA00001966"/>
    </source>
</evidence>
<dbReference type="InterPro" id="IPR000573">
    <property type="entry name" value="AconitaseA/IPMdHydase_ssu_swvl"/>
</dbReference>
<dbReference type="GO" id="GO:0046872">
    <property type="term" value="F:metal ion binding"/>
    <property type="evidence" value="ECO:0007669"/>
    <property type="project" value="UniProtKB-KW"/>
</dbReference>
<name>I4YZK3_9HYPH</name>
<dbReference type="Pfam" id="PF00694">
    <property type="entry name" value="Aconitase_C"/>
    <property type="match status" value="1"/>
</dbReference>
<comment type="cofactor">
    <cofactor evidence="1">
        <name>[4Fe-4S] cluster</name>
        <dbReference type="ChEBI" id="CHEBI:49883"/>
    </cofactor>
</comment>
<dbReference type="EMBL" id="JH660641">
    <property type="protein sequence ID" value="EIM29395.1"/>
    <property type="molecule type" value="Genomic_DNA"/>
</dbReference>
<comment type="pathway">
    <text evidence="2">Carbohydrate metabolism; tricarboxylic acid cycle; isocitrate from oxaloacetate: step 2/2.</text>
</comment>
<evidence type="ECO:0000256" key="5">
    <source>
        <dbReference type="ARBA" id="ARBA00022723"/>
    </source>
</evidence>
<dbReference type="SUPFAM" id="SSF53732">
    <property type="entry name" value="Aconitase iron-sulfur domain"/>
    <property type="match status" value="1"/>
</dbReference>
<dbReference type="InterPro" id="IPR015928">
    <property type="entry name" value="Aconitase/3IPM_dehydase_swvl"/>
</dbReference>
<comment type="similarity">
    <text evidence="3 9">Belongs to the aconitase/IPM isomerase family.</text>
</comment>
<evidence type="ECO:0000256" key="4">
    <source>
        <dbReference type="ARBA" id="ARBA00022485"/>
    </source>
</evidence>
<evidence type="ECO:0000256" key="9">
    <source>
        <dbReference type="RuleBase" id="RU361275"/>
    </source>
</evidence>
<feature type="domain" description="Aconitase A/isopropylmalate dehydratase small subunit swivel" evidence="11">
    <location>
        <begin position="692"/>
        <end position="818"/>
    </location>
</feature>
<dbReference type="PANTHER" id="PTHR11670">
    <property type="entry name" value="ACONITASE/IRON-RESPONSIVE ELEMENT FAMILY MEMBER"/>
    <property type="match status" value="1"/>
</dbReference>
<gene>
    <name evidence="12" type="ORF">MicloDRAFT_00018690</name>
</gene>
<keyword evidence="9" id="KW-0456">Lyase</keyword>
<evidence type="ECO:0000256" key="7">
    <source>
        <dbReference type="ARBA" id="ARBA00023014"/>
    </source>
</evidence>
<keyword evidence="7 9" id="KW-0411">Iron-sulfur</keyword>
<dbReference type="EC" id="4.2.1.3" evidence="9"/>
<keyword evidence="6 9" id="KW-0408">Iron</keyword>
<dbReference type="Gene3D" id="6.10.190.10">
    <property type="match status" value="1"/>
</dbReference>
<dbReference type="PROSITE" id="PS01244">
    <property type="entry name" value="ACONITASE_2"/>
    <property type="match status" value="1"/>
</dbReference>
<reference evidence="12 13" key="1">
    <citation type="submission" date="2012-02" db="EMBL/GenBank/DDBJ databases">
        <title>Improved High-Quality Draft sequence of Microvirga sp. WSM3557.</title>
        <authorList>
            <consortium name="US DOE Joint Genome Institute"/>
            <person name="Lucas S."/>
            <person name="Han J."/>
            <person name="Lapidus A."/>
            <person name="Cheng J.-F."/>
            <person name="Goodwin L."/>
            <person name="Pitluck S."/>
            <person name="Peters L."/>
            <person name="Zhang X."/>
            <person name="Detter J.C."/>
            <person name="Han C."/>
            <person name="Tapia R."/>
            <person name="Land M."/>
            <person name="Hauser L."/>
            <person name="Kyrpides N."/>
            <person name="Ivanova N."/>
            <person name="Pagani I."/>
            <person name="Brau L."/>
            <person name="Yates R."/>
            <person name="O'Hara G."/>
            <person name="Rui T."/>
            <person name="Howieson J."/>
            <person name="Reeve W."/>
            <person name="Woyke T."/>
        </authorList>
    </citation>
    <scope>NUCLEOTIDE SEQUENCE [LARGE SCALE GENOMIC DNA]</scope>
    <source>
        <strain evidence="12 13">WSM3557</strain>
    </source>
</reference>
<dbReference type="GO" id="GO:0003994">
    <property type="term" value="F:aconitate hydratase activity"/>
    <property type="evidence" value="ECO:0007669"/>
    <property type="project" value="UniProtKB-EC"/>
</dbReference>
<dbReference type="SUPFAM" id="SSF52016">
    <property type="entry name" value="LeuD/IlvD-like"/>
    <property type="match status" value="1"/>
</dbReference>
<dbReference type="InterPro" id="IPR006249">
    <property type="entry name" value="Aconitase/IRP2"/>
</dbReference>
<dbReference type="InterPro" id="IPR015931">
    <property type="entry name" value="Acnase/IPM_dHydase_lsu_aba_1/3"/>
</dbReference>
<dbReference type="Pfam" id="PF00330">
    <property type="entry name" value="Aconitase"/>
    <property type="match status" value="1"/>
</dbReference>
<dbReference type="UniPathway" id="UPA00223">
    <property type="reaction ID" value="UER00718"/>
</dbReference>
<keyword evidence="5" id="KW-0479">Metal-binding</keyword>
<comment type="function">
    <text evidence="9">Catalyzes the isomerization of citrate to isocitrate via cis-aconitate.</text>
</comment>
<dbReference type="Gene3D" id="3.30.499.10">
    <property type="entry name" value="Aconitase, domain 3"/>
    <property type="match status" value="2"/>
</dbReference>
<evidence type="ECO:0000256" key="3">
    <source>
        <dbReference type="ARBA" id="ARBA00007185"/>
    </source>
</evidence>
<dbReference type="Gene3D" id="3.20.19.10">
    <property type="entry name" value="Aconitase, domain 4"/>
    <property type="match status" value="1"/>
</dbReference>
<evidence type="ECO:0000256" key="2">
    <source>
        <dbReference type="ARBA" id="ARBA00004717"/>
    </source>
</evidence>
<dbReference type="GO" id="GO:0051539">
    <property type="term" value="F:4 iron, 4 sulfur cluster binding"/>
    <property type="evidence" value="ECO:0007669"/>
    <property type="project" value="UniProtKB-KW"/>
</dbReference>
<proteinExistence type="inferred from homology"/>
<keyword evidence="4 9" id="KW-0004">4Fe-4S</keyword>
<accession>I4YZK3</accession>
<evidence type="ECO:0000256" key="6">
    <source>
        <dbReference type="ARBA" id="ARBA00023004"/>
    </source>
</evidence>
<dbReference type="NCBIfam" id="TIGR01341">
    <property type="entry name" value="aconitase_1"/>
    <property type="match status" value="1"/>
</dbReference>
<dbReference type="InterPro" id="IPR001030">
    <property type="entry name" value="Acoase/IPM_deHydtase_lsu_aba"/>
</dbReference>
<feature type="domain" description="Aconitase/3-isopropylmalate dehydratase large subunit alpha/beta/alpha" evidence="10">
    <location>
        <begin position="93"/>
        <end position="566"/>
    </location>
</feature>
<evidence type="ECO:0000313" key="13">
    <source>
        <dbReference type="Proteomes" id="UP000003947"/>
    </source>
</evidence>
<dbReference type="eggNOG" id="COG1048">
    <property type="taxonomic scope" value="Bacteria"/>
</dbReference>
<evidence type="ECO:0000259" key="11">
    <source>
        <dbReference type="Pfam" id="PF00694"/>
    </source>
</evidence>
<dbReference type="GO" id="GO:0006099">
    <property type="term" value="P:tricarboxylic acid cycle"/>
    <property type="evidence" value="ECO:0007669"/>
    <property type="project" value="UniProtKB-UniPathway"/>
</dbReference>
<dbReference type="NCBIfam" id="NF006757">
    <property type="entry name" value="PRK09277.1"/>
    <property type="match status" value="1"/>
</dbReference>
<dbReference type="PRINTS" id="PR00415">
    <property type="entry name" value="ACONITASE"/>
</dbReference>
<organism evidence="12 13">
    <name type="scientific">Microvirga lotononidis</name>
    <dbReference type="NCBI Taxonomy" id="864069"/>
    <lineage>
        <taxon>Bacteria</taxon>
        <taxon>Pseudomonadati</taxon>
        <taxon>Pseudomonadota</taxon>
        <taxon>Alphaproteobacteria</taxon>
        <taxon>Hyphomicrobiales</taxon>
        <taxon>Methylobacteriaceae</taxon>
        <taxon>Microvirga</taxon>
    </lineage>
</organism>
<sequence length="923" mass="99649">MRDLCHASALSEAIARLPLFPIKPLRAMTQTADMTITGRCYRIVDLPASAGSDLDRLPHILRIMLENALRTAGDDAPRAKAAILNWLDNGRSQEEIPFLPGRVMMHDTTCGPALVDIAGMRASLAEAGYDPRRLNPVLPVDVSTDHSLGVDVFGSPDALRRNMEREYGRNAERYRFMKWATRTLDQFRVHPPGTGIMHTLNLERLATVVTIVEQDGVSWVVPDTLIGTDSHTPMINGIGVLGWGVGGLEAESVFFGMPAMIRVPDIVGVRLTGRLRQGVLATDLALTVTERLRRIDLADRFVEFFGEGVSTLSAGDRAVIANMTPEFGANSGFFPIDDQTLRYLRETGRSAEHVRLVEEYARRQGLWFDPEAAPRFTDTIEIALGEVEVSLAGPRRPQDRIPAGRTVEALAPMLASRPASEATEQPGNGSVAIAAITSCTNTSDPRLLVAAGLLARKARAFGLAPPAWVKTSLAPGSPTAERYLRRAGLLEDLEAVGFGIVGYGCTTCIGNSGPLPAMIEQAMAERGILPVAVLSGNRNFPGRVHPQLEAGFLASPPLVVAFALAGDVNRDILADPIGITPSGRAIRLADLWPTGDEVDAALALAMNADDYGPSYDEAEASQTWRMLDAPATPLFPWDPSSTYIRRPPFASFGKGTLLGTYAAHPLLVLGDDITTDHISPAGQIPQTGEAAEYLVERGENRRDLNVFASRRGNWEAMIRGLFTNKNVRNLLDAQIAPGFTIHAGSGEHLPLFRAAERYASEGASVVVVAGERYGMGSSRDWAAKGVALLGARAVLASSFERIHRSNLIGMGVLPLRLPGDRHPTQLHLRPGDSIVIDADPAGISPRCPVPVTIRRASGEDETFVAVAAIETRLEIEILRSGGIIPLILHRVTNAEATSRETRDPEFTEAGERIRRAVSPTTGR</sequence>
<evidence type="ECO:0000256" key="8">
    <source>
        <dbReference type="ARBA" id="ARBA00023501"/>
    </source>
</evidence>
<evidence type="ECO:0000313" key="12">
    <source>
        <dbReference type="EMBL" id="EIM29395.1"/>
    </source>
</evidence>